<dbReference type="Proteomes" id="UP001597502">
    <property type="component" value="Unassembled WGS sequence"/>
</dbReference>
<keyword evidence="3 7" id="KW-0347">Helicase</keyword>
<dbReference type="GO" id="GO:0004386">
    <property type="term" value="F:helicase activity"/>
    <property type="evidence" value="ECO:0007669"/>
    <property type="project" value="UniProtKB-KW"/>
</dbReference>
<dbReference type="InterPro" id="IPR014001">
    <property type="entry name" value="Helicase_ATP-bd"/>
</dbReference>
<dbReference type="InterPro" id="IPR012340">
    <property type="entry name" value="NA-bd_OB-fold"/>
</dbReference>
<dbReference type="PANTHER" id="PTHR47964">
    <property type="entry name" value="ATP-DEPENDENT DNA HELICASE HOMOLOG RECG, CHLOROPLASTIC"/>
    <property type="match status" value="1"/>
</dbReference>
<protein>
    <submittedName>
        <fullName evidence="7">ATP-dependent DNA helicase RecG</fullName>
    </submittedName>
</protein>
<keyword evidence="3 7" id="KW-0067">ATP-binding</keyword>
<dbReference type="Pfam" id="PF17191">
    <property type="entry name" value="RecG_wedge"/>
    <property type="match status" value="1"/>
</dbReference>
<keyword evidence="3 7" id="KW-0547">Nucleotide-binding</keyword>
<dbReference type="Pfam" id="PF00270">
    <property type="entry name" value="DEAD"/>
    <property type="match status" value="1"/>
</dbReference>
<dbReference type="Gene3D" id="1.10.150.20">
    <property type="entry name" value="5' to 3' exonuclease, C-terminal subdomain"/>
    <property type="match status" value="1"/>
</dbReference>
<gene>
    <name evidence="7" type="ORF">ACFSUO_05815</name>
</gene>
<sequence length="464" mass="53253">MLNEPVTALKGIGEKFAADLAEMDIHTVEDVLFHFPYRYDIFELKPLNELIHEDKVTIEGRIVHEPSLNFYGKKKSRLSFTIEVEEIAVKAVMFNRAFAKKQLHIGDTVTLTGKWDAHRLQITVSNFKKGPADQQASIQPVYSVKGDVTSYKVKKAVRTALQTYKDELNELLPEVYLESYKLPGRREAIAVMHFPENRVQLKHARRRFIYEEFLLFQLKMQLLRKWNRESTEGNAQYYDLERIKEFIDSFPFELTEAQQKALNQILTDMKSPYRMSRLLQGDVGSGKTAVAEVCLYASITAGKQGALMVPTEILAEQHFQSLQETFGERASIVLLTGSVKGKKRREMLAKVENGEIDIVVGTHALIQDDVYFRDLGFAIVDEQHRFGVEQRRVLREKGLNPDVLFMTATPIPRTLAITAFGDMDVSVINEMPSGRKEIETYWAKENTFERILQFIGQRVHEGEQ</sequence>
<evidence type="ECO:0000256" key="1">
    <source>
        <dbReference type="ARBA" id="ARBA00022763"/>
    </source>
</evidence>
<evidence type="ECO:0000259" key="6">
    <source>
        <dbReference type="PROSITE" id="PS51192"/>
    </source>
</evidence>
<dbReference type="EMBL" id="JBHUNA010000009">
    <property type="protein sequence ID" value="MFD2760487.1"/>
    <property type="molecule type" value="Genomic_DNA"/>
</dbReference>
<feature type="non-terminal residue" evidence="7">
    <location>
        <position position="464"/>
    </location>
</feature>
<keyword evidence="5" id="KW-0234">DNA repair</keyword>
<dbReference type="InterPro" id="IPR047112">
    <property type="entry name" value="RecG/Mfd"/>
</dbReference>
<dbReference type="SUPFAM" id="SSF50249">
    <property type="entry name" value="Nucleic acid-binding proteins"/>
    <property type="match status" value="1"/>
</dbReference>
<dbReference type="SUPFAM" id="SSF52540">
    <property type="entry name" value="P-loop containing nucleoside triphosphate hydrolases"/>
    <property type="match status" value="1"/>
</dbReference>
<evidence type="ECO:0000256" key="2">
    <source>
        <dbReference type="ARBA" id="ARBA00022801"/>
    </source>
</evidence>
<keyword evidence="8" id="KW-1185">Reference proteome</keyword>
<feature type="domain" description="Helicase ATP-binding" evidence="6">
    <location>
        <begin position="268"/>
        <end position="428"/>
    </location>
</feature>
<comment type="caution">
    <text evidence="7">The sequence shown here is derived from an EMBL/GenBank/DDBJ whole genome shotgun (WGS) entry which is preliminary data.</text>
</comment>
<dbReference type="Gene3D" id="2.40.50.140">
    <property type="entry name" value="Nucleic acid-binding proteins"/>
    <property type="match status" value="1"/>
</dbReference>
<proteinExistence type="predicted"/>
<evidence type="ECO:0000313" key="8">
    <source>
        <dbReference type="Proteomes" id="UP001597502"/>
    </source>
</evidence>
<dbReference type="RefSeq" id="WP_382392012.1">
    <property type="nucleotide sequence ID" value="NZ_JBHUNA010000009.1"/>
</dbReference>
<dbReference type="InterPro" id="IPR027417">
    <property type="entry name" value="P-loop_NTPase"/>
</dbReference>
<dbReference type="CDD" id="cd17992">
    <property type="entry name" value="DEXHc_RecG"/>
    <property type="match status" value="1"/>
</dbReference>
<dbReference type="Gene3D" id="3.40.50.300">
    <property type="entry name" value="P-loop containing nucleotide triphosphate hydrolases"/>
    <property type="match status" value="1"/>
</dbReference>
<evidence type="ECO:0000256" key="4">
    <source>
        <dbReference type="ARBA" id="ARBA00023125"/>
    </source>
</evidence>
<evidence type="ECO:0000256" key="5">
    <source>
        <dbReference type="ARBA" id="ARBA00023204"/>
    </source>
</evidence>
<keyword evidence="2" id="KW-0378">Hydrolase</keyword>
<accession>A0ABW5V3A1</accession>
<dbReference type="InterPro" id="IPR033454">
    <property type="entry name" value="RecG_wedge"/>
</dbReference>
<evidence type="ECO:0000313" key="7">
    <source>
        <dbReference type="EMBL" id="MFD2760487.1"/>
    </source>
</evidence>
<dbReference type="PROSITE" id="PS51192">
    <property type="entry name" value="HELICASE_ATP_BIND_1"/>
    <property type="match status" value="1"/>
</dbReference>
<evidence type="ECO:0000256" key="3">
    <source>
        <dbReference type="ARBA" id="ARBA00022806"/>
    </source>
</evidence>
<reference evidence="8" key="1">
    <citation type="journal article" date="2019" name="Int. J. Syst. Evol. Microbiol.">
        <title>The Global Catalogue of Microorganisms (GCM) 10K type strain sequencing project: providing services to taxonomists for standard genome sequencing and annotation.</title>
        <authorList>
            <consortium name="The Broad Institute Genomics Platform"/>
            <consortium name="The Broad Institute Genome Sequencing Center for Infectious Disease"/>
            <person name="Wu L."/>
            <person name="Ma J."/>
        </authorList>
    </citation>
    <scope>NUCLEOTIDE SEQUENCE [LARGE SCALE GENOMIC DNA]</scope>
    <source>
        <strain evidence="8">TISTR 1535</strain>
    </source>
</reference>
<organism evidence="7 8">
    <name type="scientific">Lentibacillus juripiscarius</name>
    <dbReference type="NCBI Taxonomy" id="257446"/>
    <lineage>
        <taxon>Bacteria</taxon>
        <taxon>Bacillati</taxon>
        <taxon>Bacillota</taxon>
        <taxon>Bacilli</taxon>
        <taxon>Bacillales</taxon>
        <taxon>Bacillaceae</taxon>
        <taxon>Lentibacillus</taxon>
    </lineage>
</organism>
<dbReference type="SMART" id="SM00487">
    <property type="entry name" value="DEXDc"/>
    <property type="match status" value="1"/>
</dbReference>
<keyword evidence="1" id="KW-0227">DNA damage</keyword>
<dbReference type="PANTHER" id="PTHR47964:SF1">
    <property type="entry name" value="ATP-DEPENDENT DNA HELICASE HOMOLOG RECG, CHLOROPLASTIC"/>
    <property type="match status" value="1"/>
</dbReference>
<dbReference type="InterPro" id="IPR011545">
    <property type="entry name" value="DEAD/DEAH_box_helicase_dom"/>
</dbReference>
<name>A0ABW5V3A1_9BACI</name>
<dbReference type="CDD" id="cd04488">
    <property type="entry name" value="RecG_wedge_OBF"/>
    <property type="match status" value="1"/>
</dbReference>
<keyword evidence="4" id="KW-0238">DNA-binding</keyword>